<proteinExistence type="predicted"/>
<sequence>MDTMKLLAEIDRMVATGKVVTSANDEAVADIVLATITSGTTASFYLTRAQAALVKERFWTPERIRRTGLRPISPEETERIRVELGVRVKNFRCTPITCGCGHVYDAFDFIQQGIREHGLDVVNSVFSLKDSTFLQVNPSFVPICPVDDRRLSRTHSSDGGIEYDCDEYGGCCYQE</sequence>
<protein>
    <submittedName>
        <fullName evidence="1">Uncharacterized protein</fullName>
    </submittedName>
</protein>
<dbReference type="AlphaFoldDB" id="A0A372ZPI3"/>
<dbReference type="EMBL" id="QVIG01000001">
    <property type="protein sequence ID" value="RGD57155.1"/>
    <property type="molecule type" value="Genomic_DNA"/>
</dbReference>
<accession>A0A372ZPI3</accession>
<name>A0A372ZPI3_9ACTN</name>
<evidence type="ECO:0000313" key="2">
    <source>
        <dbReference type="Proteomes" id="UP000263377"/>
    </source>
</evidence>
<reference evidence="1 2" key="1">
    <citation type="submission" date="2018-08" db="EMBL/GenBank/DDBJ databases">
        <title>Diversity &amp; Physiological Properties of Lignin-Decomposing Actinobacteria from Soil.</title>
        <authorList>
            <person name="Roh S.G."/>
            <person name="Kim S.B."/>
        </authorList>
    </citation>
    <scope>NUCLEOTIDE SEQUENCE [LARGE SCALE GENOMIC DNA]</scope>
    <source>
        <strain evidence="1 2">MMS17-GH009</strain>
    </source>
</reference>
<gene>
    <name evidence="1" type="ORF">DR950_04515</name>
</gene>
<dbReference type="RefSeq" id="WP_117485947.1">
    <property type="nucleotide sequence ID" value="NZ_QVIG01000001.1"/>
</dbReference>
<keyword evidence="2" id="KW-1185">Reference proteome</keyword>
<dbReference type="Proteomes" id="UP000263377">
    <property type="component" value="Unassembled WGS sequence"/>
</dbReference>
<evidence type="ECO:0000313" key="1">
    <source>
        <dbReference type="EMBL" id="RGD57155.1"/>
    </source>
</evidence>
<comment type="caution">
    <text evidence="1">The sequence shown here is derived from an EMBL/GenBank/DDBJ whole genome shotgun (WGS) entry which is preliminary data.</text>
</comment>
<organism evidence="1 2">
    <name type="scientific">Kitasatospora xanthocidica</name>
    <dbReference type="NCBI Taxonomy" id="83382"/>
    <lineage>
        <taxon>Bacteria</taxon>
        <taxon>Bacillati</taxon>
        <taxon>Actinomycetota</taxon>
        <taxon>Actinomycetes</taxon>
        <taxon>Kitasatosporales</taxon>
        <taxon>Streptomycetaceae</taxon>
        <taxon>Kitasatospora</taxon>
    </lineage>
</organism>